<dbReference type="Proteomes" id="UP000021053">
    <property type="component" value="Unassembled WGS sequence"/>
</dbReference>
<reference evidence="2 3" key="1">
    <citation type="submission" date="2013-07" db="EMBL/GenBank/DDBJ databases">
        <authorList>
            <consortium name="DOE Joint Genome Institute"/>
            <person name="Eisen J."/>
            <person name="Huntemann M."/>
            <person name="Han J."/>
            <person name="Chen A."/>
            <person name="Kyrpides N."/>
            <person name="Mavromatis K."/>
            <person name="Markowitz V."/>
            <person name="Palaniappan K."/>
            <person name="Ivanova N."/>
            <person name="Schaumberg A."/>
            <person name="Pati A."/>
            <person name="Liolios K."/>
            <person name="Nordberg H.P."/>
            <person name="Cantor M.N."/>
            <person name="Hua S.X."/>
            <person name="Woyke T."/>
        </authorList>
    </citation>
    <scope>NUCLEOTIDE SEQUENCE [LARGE SCALE GENOMIC DNA]</scope>
    <source>
        <strain evidence="2 3">DSM 44712</strain>
    </source>
</reference>
<keyword evidence="3" id="KW-1185">Reference proteome</keyword>
<dbReference type="InterPro" id="IPR001387">
    <property type="entry name" value="Cro/C1-type_HTH"/>
</dbReference>
<feature type="domain" description="HTH cro/C1-type" evidence="1">
    <location>
        <begin position="27"/>
        <end position="81"/>
    </location>
</feature>
<dbReference type="InterPro" id="IPR043917">
    <property type="entry name" value="DUF5753"/>
</dbReference>
<dbReference type="PROSITE" id="PS50943">
    <property type="entry name" value="HTH_CROC1"/>
    <property type="match status" value="1"/>
</dbReference>
<name>A0A011AAR5_9ACTN</name>
<protein>
    <submittedName>
        <fullName evidence="2">Helix-turn-helix protein</fullName>
    </submittedName>
</protein>
<evidence type="ECO:0000313" key="2">
    <source>
        <dbReference type="EMBL" id="EXG79116.1"/>
    </source>
</evidence>
<dbReference type="Gene3D" id="1.10.260.40">
    <property type="entry name" value="lambda repressor-like DNA-binding domains"/>
    <property type="match status" value="1"/>
</dbReference>
<gene>
    <name evidence="2" type="ORF">CryarDRAFT_0139</name>
</gene>
<sequence>MATRCHGPAVVGEHAPTLRRRELAARLRALRHESGKTIEEVARELLCSPTKISRIETGRRGAVLRDVRDLCRLYDVSPAEQEQLMSLARASKERAWWQGYDIGATYRTLIGLESAATAISDYQPTAIPGLLQTPDYARALIEGAGERRTQEIDEQVKLRINRQRILDRPDPPYVSFILDEAATRRLVGGHEVMAEQLDALLAACERPHISLQVLDFEAGAHPGLPGSFGIVEIEESPASSIVFVEGHHGDFYLEGSVDLKRFRRIFDQLRSIALSPKNSVDFIAAVRDRIRPPEHS</sequence>
<accession>A0A011AAR5</accession>
<dbReference type="GO" id="GO:0003677">
    <property type="term" value="F:DNA binding"/>
    <property type="evidence" value="ECO:0007669"/>
    <property type="project" value="InterPro"/>
</dbReference>
<dbReference type="EMBL" id="JFBT01000001">
    <property type="protein sequence ID" value="EXG79116.1"/>
    <property type="molecule type" value="Genomic_DNA"/>
</dbReference>
<proteinExistence type="predicted"/>
<dbReference type="Pfam" id="PF13560">
    <property type="entry name" value="HTH_31"/>
    <property type="match status" value="1"/>
</dbReference>
<evidence type="ECO:0000259" key="1">
    <source>
        <dbReference type="PROSITE" id="PS50943"/>
    </source>
</evidence>
<evidence type="ECO:0000313" key="3">
    <source>
        <dbReference type="Proteomes" id="UP000021053"/>
    </source>
</evidence>
<dbReference type="SMART" id="SM00530">
    <property type="entry name" value="HTH_XRE"/>
    <property type="match status" value="1"/>
</dbReference>
<comment type="caution">
    <text evidence="2">The sequence shown here is derived from an EMBL/GenBank/DDBJ whole genome shotgun (WGS) entry which is preliminary data.</text>
</comment>
<dbReference type="Pfam" id="PF19054">
    <property type="entry name" value="DUF5753"/>
    <property type="match status" value="1"/>
</dbReference>
<dbReference type="InterPro" id="IPR010982">
    <property type="entry name" value="Lambda_DNA-bd_dom_sf"/>
</dbReference>
<dbReference type="HOGENOM" id="CLU_055817_1_1_11"/>
<dbReference type="SUPFAM" id="SSF47413">
    <property type="entry name" value="lambda repressor-like DNA-binding domains"/>
    <property type="match status" value="1"/>
</dbReference>
<organism evidence="2 3">
    <name type="scientific">Cryptosporangium arvum DSM 44712</name>
    <dbReference type="NCBI Taxonomy" id="927661"/>
    <lineage>
        <taxon>Bacteria</taxon>
        <taxon>Bacillati</taxon>
        <taxon>Actinomycetota</taxon>
        <taxon>Actinomycetes</taxon>
        <taxon>Cryptosporangiales</taxon>
        <taxon>Cryptosporangiaceae</taxon>
        <taxon>Cryptosporangium</taxon>
    </lineage>
</organism>
<dbReference type="CDD" id="cd00093">
    <property type="entry name" value="HTH_XRE"/>
    <property type="match status" value="1"/>
</dbReference>
<dbReference type="AlphaFoldDB" id="A0A011AAR5"/>